<sequence>MSRRSRCIPIWWFSSANWTLRSRSPSLIRWFSRLRRRAADAADVAPGSVESIRKRSSHR</sequence>
<evidence type="ECO:0000313" key="1">
    <source>
        <dbReference type="EMBL" id="CAG7625901.1"/>
    </source>
</evidence>
<name>A0A9W4GZE7_9ACTN</name>
<evidence type="ECO:0000313" key="2">
    <source>
        <dbReference type="Proteomes" id="UP001153328"/>
    </source>
</evidence>
<keyword evidence="2" id="KW-1185">Reference proteome</keyword>
<proteinExistence type="predicted"/>
<reference evidence="1" key="1">
    <citation type="submission" date="2021-06" db="EMBL/GenBank/DDBJ databases">
        <authorList>
            <person name="Arsene-Ploetze F."/>
        </authorList>
    </citation>
    <scope>NUCLEOTIDE SEQUENCE</scope>
    <source>
        <strain evidence="1">SBRY1</strain>
    </source>
</reference>
<dbReference type="EMBL" id="CAJVAX010000012">
    <property type="protein sequence ID" value="CAG7625901.1"/>
    <property type="molecule type" value="Genomic_DNA"/>
</dbReference>
<accession>A0A9W4GZE7</accession>
<comment type="caution">
    <text evidence="1">The sequence shown here is derived from an EMBL/GenBank/DDBJ whole genome shotgun (WGS) entry which is preliminary data.</text>
</comment>
<dbReference type="Proteomes" id="UP001153328">
    <property type="component" value="Unassembled WGS sequence"/>
</dbReference>
<dbReference type="AlphaFoldDB" id="A0A9W4GZE7"/>
<protein>
    <submittedName>
        <fullName evidence="1">Uncharacterized protein</fullName>
    </submittedName>
</protein>
<gene>
    <name evidence="1" type="ORF">SBRY_20207</name>
</gene>
<organism evidence="1 2">
    <name type="scientific">Actinacidiphila bryophytorum</name>
    <dbReference type="NCBI Taxonomy" id="1436133"/>
    <lineage>
        <taxon>Bacteria</taxon>
        <taxon>Bacillati</taxon>
        <taxon>Actinomycetota</taxon>
        <taxon>Actinomycetes</taxon>
        <taxon>Kitasatosporales</taxon>
        <taxon>Streptomycetaceae</taxon>
        <taxon>Actinacidiphila</taxon>
    </lineage>
</organism>